<gene>
    <name evidence="1" type="ORF">N7530_011208</name>
</gene>
<evidence type="ECO:0000313" key="2">
    <source>
        <dbReference type="Proteomes" id="UP001147760"/>
    </source>
</evidence>
<name>A0A9W9WGX3_9EURO</name>
<reference evidence="1" key="1">
    <citation type="submission" date="2022-12" db="EMBL/GenBank/DDBJ databases">
        <authorList>
            <person name="Petersen C."/>
        </authorList>
    </citation>
    <scope>NUCLEOTIDE SEQUENCE</scope>
    <source>
        <strain evidence="1">IBT 17660</strain>
    </source>
</reference>
<dbReference type="EMBL" id="JAPWDO010000008">
    <property type="protein sequence ID" value="KAJ5459264.1"/>
    <property type="molecule type" value="Genomic_DNA"/>
</dbReference>
<dbReference type="AlphaFoldDB" id="A0A9W9WGX3"/>
<protein>
    <submittedName>
        <fullName evidence="1">Uncharacterized protein</fullName>
    </submittedName>
</protein>
<sequence length="91" mass="10200">MTQSAEADRPACLSPTLFVFPCVILPEKEASPSFPSVLRLLRMPSTFETKRKRHCYVRHTGTSPRVVRVTSGHAESCTATYSYHNAGFVKR</sequence>
<keyword evidence="2" id="KW-1185">Reference proteome</keyword>
<accession>A0A9W9WGX3</accession>
<reference evidence="1" key="2">
    <citation type="journal article" date="2023" name="IMA Fungus">
        <title>Comparative genomic study of the Penicillium genus elucidates a diverse pangenome and 15 lateral gene transfer events.</title>
        <authorList>
            <person name="Petersen C."/>
            <person name="Sorensen T."/>
            <person name="Nielsen M.R."/>
            <person name="Sondergaard T.E."/>
            <person name="Sorensen J.L."/>
            <person name="Fitzpatrick D.A."/>
            <person name="Frisvad J.C."/>
            <person name="Nielsen K.L."/>
        </authorList>
    </citation>
    <scope>NUCLEOTIDE SEQUENCE</scope>
    <source>
        <strain evidence="1">IBT 17660</strain>
    </source>
</reference>
<proteinExistence type="predicted"/>
<dbReference type="OrthoDB" id="10368791at2759"/>
<comment type="caution">
    <text evidence="1">The sequence shown here is derived from an EMBL/GenBank/DDBJ whole genome shotgun (WGS) entry which is preliminary data.</text>
</comment>
<dbReference type="Proteomes" id="UP001147760">
    <property type="component" value="Unassembled WGS sequence"/>
</dbReference>
<organism evidence="1 2">
    <name type="scientific">Penicillium desertorum</name>
    <dbReference type="NCBI Taxonomy" id="1303715"/>
    <lineage>
        <taxon>Eukaryota</taxon>
        <taxon>Fungi</taxon>
        <taxon>Dikarya</taxon>
        <taxon>Ascomycota</taxon>
        <taxon>Pezizomycotina</taxon>
        <taxon>Eurotiomycetes</taxon>
        <taxon>Eurotiomycetidae</taxon>
        <taxon>Eurotiales</taxon>
        <taxon>Aspergillaceae</taxon>
        <taxon>Penicillium</taxon>
    </lineage>
</organism>
<evidence type="ECO:0000313" key="1">
    <source>
        <dbReference type="EMBL" id="KAJ5459264.1"/>
    </source>
</evidence>